<feature type="signal peptide" evidence="1">
    <location>
        <begin position="1"/>
        <end position="17"/>
    </location>
</feature>
<evidence type="ECO:0000256" key="1">
    <source>
        <dbReference type="SAM" id="SignalP"/>
    </source>
</evidence>
<dbReference type="EMBL" id="PGCI01000259">
    <property type="protein sequence ID" value="PLW31820.1"/>
    <property type="molecule type" value="Genomic_DNA"/>
</dbReference>
<accession>A0A2N5U243</accession>
<dbReference type="AlphaFoldDB" id="A0A2N5U243"/>
<comment type="caution">
    <text evidence="2">The sequence shown here is derived from an EMBL/GenBank/DDBJ whole genome shotgun (WGS) entry which is preliminary data.</text>
</comment>
<organism evidence="2 3">
    <name type="scientific">Puccinia coronata f. sp. avenae</name>
    <dbReference type="NCBI Taxonomy" id="200324"/>
    <lineage>
        <taxon>Eukaryota</taxon>
        <taxon>Fungi</taxon>
        <taxon>Dikarya</taxon>
        <taxon>Basidiomycota</taxon>
        <taxon>Pucciniomycotina</taxon>
        <taxon>Pucciniomycetes</taxon>
        <taxon>Pucciniales</taxon>
        <taxon>Pucciniaceae</taxon>
        <taxon>Puccinia</taxon>
    </lineage>
</organism>
<protein>
    <submittedName>
        <fullName evidence="2">Uncharacterized protein</fullName>
    </submittedName>
</protein>
<name>A0A2N5U243_9BASI</name>
<feature type="chain" id="PRO_5014950565" evidence="1">
    <location>
        <begin position="18"/>
        <end position="304"/>
    </location>
</feature>
<evidence type="ECO:0000313" key="2">
    <source>
        <dbReference type="EMBL" id="PLW31820.1"/>
    </source>
</evidence>
<reference evidence="2 3" key="1">
    <citation type="submission" date="2017-11" db="EMBL/GenBank/DDBJ databases">
        <title>De novo assembly and phasing of dikaryotic genomes from two isolates of Puccinia coronata f. sp. avenae, the causal agent of oat crown rust.</title>
        <authorList>
            <person name="Miller M.E."/>
            <person name="Zhang Y."/>
            <person name="Omidvar V."/>
            <person name="Sperschneider J."/>
            <person name="Schwessinger B."/>
            <person name="Raley C."/>
            <person name="Palmer J.M."/>
            <person name="Garnica D."/>
            <person name="Upadhyaya N."/>
            <person name="Rathjen J."/>
            <person name="Taylor J.M."/>
            <person name="Park R.F."/>
            <person name="Dodds P.N."/>
            <person name="Hirsch C.D."/>
            <person name="Kianian S.F."/>
            <person name="Figueroa M."/>
        </authorList>
    </citation>
    <scope>NUCLEOTIDE SEQUENCE [LARGE SCALE GENOMIC DNA]</scope>
    <source>
        <strain evidence="2">12SD80</strain>
    </source>
</reference>
<evidence type="ECO:0000313" key="3">
    <source>
        <dbReference type="Proteomes" id="UP000235392"/>
    </source>
</evidence>
<dbReference type="Proteomes" id="UP000235392">
    <property type="component" value="Unassembled WGS sequence"/>
</dbReference>
<sequence length="304" mass="35486">MFCKLTIASLFTILATASPSPARPLLHYAAPSQRSRVAVSPSTLASKIELHAQVRQSNKAFYEDVTKDAAPVVLLWHDKLSRTALSQDWDYWASLSDEVRELSLVHPGVDQVPHQHTLKYGARGSDQITEDTRTVNKFQKRIYILRKMKLWKLDIFSRKLKLLARTKPGTRNPRWLEGFSPKLFSSDGEKAREEFIHSFVNKIKKSILKYQSPIDFNKYTEYLIDQEKSIFPFLLETVNFLFKNNFINHETVRSIFQDNKTIWLASRYNIHYIQERIVPQAQKDMTDITGQWFWQLKYPFLGGE</sequence>
<proteinExistence type="predicted"/>
<keyword evidence="1" id="KW-0732">Signal</keyword>
<gene>
    <name evidence="2" type="ORF">PCASD_15428</name>
</gene>